<evidence type="ECO:0000256" key="4">
    <source>
        <dbReference type="ARBA" id="ARBA00022692"/>
    </source>
</evidence>
<comment type="similarity">
    <text evidence="2">Belongs to the MgtC/SapB family.</text>
</comment>
<feature type="transmembrane region" description="Helical" evidence="7">
    <location>
        <begin position="14"/>
        <end position="31"/>
    </location>
</feature>
<accession>A0A0H4TUY0</accession>
<dbReference type="PANTHER" id="PTHR33778">
    <property type="entry name" value="PROTEIN MGTC"/>
    <property type="match status" value="1"/>
</dbReference>
<evidence type="ECO:0000313" key="9">
    <source>
        <dbReference type="EMBL" id="AKQ04694.1"/>
    </source>
</evidence>
<keyword evidence="6 7" id="KW-0472">Membrane</keyword>
<protein>
    <submittedName>
        <fullName evidence="9">MgtC/SapB transporter, putative Mg2+ transporter-C (MgtC) family protein</fullName>
    </submittedName>
</protein>
<feature type="domain" description="MgtC/SapB/SrpB/YhiD N-terminal" evidence="8">
    <location>
        <begin position="18"/>
        <end position="139"/>
    </location>
</feature>
<evidence type="ECO:0000256" key="1">
    <source>
        <dbReference type="ARBA" id="ARBA00004651"/>
    </source>
</evidence>
<evidence type="ECO:0000256" key="5">
    <source>
        <dbReference type="ARBA" id="ARBA00022989"/>
    </source>
</evidence>
<reference evidence="9" key="1">
    <citation type="journal article" date="2015" name="ISME J.">
        <title>Aquifer environment selects for microbial species cohorts in sediment and groundwater.</title>
        <authorList>
            <person name="Hug L.A."/>
            <person name="Thomas B.C."/>
            <person name="Brown C.T."/>
            <person name="Frischkorn K.R."/>
            <person name="Williams K.H."/>
            <person name="Tringe S.G."/>
            <person name="Banfield J.F."/>
        </authorList>
    </citation>
    <scope>NUCLEOTIDE SEQUENCE</scope>
</reference>
<dbReference type="EMBL" id="KT007046">
    <property type="protein sequence ID" value="AKQ04694.1"/>
    <property type="molecule type" value="Genomic_DNA"/>
</dbReference>
<comment type="subcellular location">
    <subcellularLocation>
        <location evidence="1">Cell membrane</location>
        <topology evidence="1">Multi-pass membrane protein</topology>
    </subcellularLocation>
</comment>
<evidence type="ECO:0000256" key="6">
    <source>
        <dbReference type="ARBA" id="ARBA00023136"/>
    </source>
</evidence>
<feature type="transmembrane region" description="Helical" evidence="7">
    <location>
        <begin position="43"/>
        <end position="63"/>
    </location>
</feature>
<dbReference type="InterPro" id="IPR049177">
    <property type="entry name" value="MgtC_SapB_SrpB_YhiD_N"/>
</dbReference>
<evidence type="ECO:0000256" key="2">
    <source>
        <dbReference type="ARBA" id="ARBA00009298"/>
    </source>
</evidence>
<name>A0A0H4TUY0_9BACT</name>
<feature type="transmembrane region" description="Helical" evidence="7">
    <location>
        <begin position="69"/>
        <end position="88"/>
    </location>
</feature>
<dbReference type="PRINTS" id="PR01837">
    <property type="entry name" value="MGTCSAPBPROT"/>
</dbReference>
<proteinExistence type="inferred from homology"/>
<sequence>MRWADLVQQLQLDLLWSLVVAVLLGGAVGLERELRGKAAGLRTNILICLGATLFTHLSIHLAGPSGDPGRIAAQVVTGIGFLGAGTILHTRGAIAGLTSAATIWLVAAIGVAIGAGAIFEAAGATLLTLLVLRGLGALETVLQRQSVTSRLSIMAPRDARAEDIEQLVRSAGVHIEEVQRDARGDHLVVHLTVRGPKRLQDEARLALLRASGAYTLTVEE</sequence>
<keyword evidence="4 7" id="KW-0812">Transmembrane</keyword>
<keyword evidence="3" id="KW-1003">Cell membrane</keyword>
<evidence type="ECO:0000256" key="3">
    <source>
        <dbReference type="ARBA" id="ARBA00022475"/>
    </source>
</evidence>
<organism evidence="9">
    <name type="scientific">uncultured Gemmatimonadetes bacterium Rifle_16ft_4_minimus_7</name>
    <dbReference type="NCBI Taxonomy" id="1665098"/>
    <lineage>
        <taxon>Bacteria</taxon>
        <taxon>Pseudomonadati</taxon>
        <taxon>Gemmatimonadota</taxon>
        <taxon>environmental samples</taxon>
    </lineage>
</organism>
<feature type="transmembrane region" description="Helical" evidence="7">
    <location>
        <begin position="100"/>
        <end position="119"/>
    </location>
</feature>
<dbReference type="PANTHER" id="PTHR33778:SF1">
    <property type="entry name" value="MAGNESIUM TRANSPORTER YHID-RELATED"/>
    <property type="match status" value="1"/>
</dbReference>
<evidence type="ECO:0000256" key="7">
    <source>
        <dbReference type="SAM" id="Phobius"/>
    </source>
</evidence>
<dbReference type="GO" id="GO:0005886">
    <property type="term" value="C:plasma membrane"/>
    <property type="evidence" value="ECO:0007669"/>
    <property type="project" value="UniProtKB-SubCell"/>
</dbReference>
<dbReference type="InterPro" id="IPR003416">
    <property type="entry name" value="MgtC/SapB/SrpB/YhiD_fam"/>
</dbReference>
<evidence type="ECO:0000259" key="8">
    <source>
        <dbReference type="Pfam" id="PF02308"/>
    </source>
</evidence>
<dbReference type="Pfam" id="PF02308">
    <property type="entry name" value="MgtC"/>
    <property type="match status" value="1"/>
</dbReference>
<dbReference type="AlphaFoldDB" id="A0A0H4TUY0"/>
<keyword evidence="5 7" id="KW-1133">Transmembrane helix</keyword>